<keyword evidence="2" id="KW-1185">Reference proteome</keyword>
<evidence type="ECO:0000313" key="2">
    <source>
        <dbReference type="Proteomes" id="UP001401887"/>
    </source>
</evidence>
<comment type="caution">
    <text evidence="1">The sequence shown here is derived from an EMBL/GenBank/DDBJ whole genome shotgun (WGS) entry which is preliminary data.</text>
</comment>
<dbReference type="EMBL" id="BAABRP010000024">
    <property type="protein sequence ID" value="GAA5514803.1"/>
    <property type="molecule type" value="Genomic_DNA"/>
</dbReference>
<gene>
    <name evidence="1" type="ORF">Dcar01_03564</name>
</gene>
<evidence type="ECO:0000313" key="1">
    <source>
        <dbReference type="EMBL" id="GAA5514803.1"/>
    </source>
</evidence>
<reference evidence="1 2" key="1">
    <citation type="submission" date="2024-02" db="EMBL/GenBank/DDBJ databases">
        <title>Deinococcus carri NBRC 110142.</title>
        <authorList>
            <person name="Ichikawa N."/>
            <person name="Katano-Makiyama Y."/>
            <person name="Hidaka K."/>
        </authorList>
    </citation>
    <scope>NUCLEOTIDE SEQUENCE [LARGE SCALE GENOMIC DNA]</scope>
    <source>
        <strain evidence="1 2">NBRC 110142</strain>
    </source>
</reference>
<proteinExistence type="predicted"/>
<name>A0ABP9WE17_9DEIO</name>
<accession>A0ABP9WE17</accession>
<dbReference type="RefSeq" id="WP_345467949.1">
    <property type="nucleotide sequence ID" value="NZ_BAABRP010000024.1"/>
</dbReference>
<dbReference type="Proteomes" id="UP001401887">
    <property type="component" value="Unassembled WGS sequence"/>
</dbReference>
<organism evidence="1 2">
    <name type="scientific">Deinococcus carri</name>
    <dbReference type="NCBI Taxonomy" id="1211323"/>
    <lineage>
        <taxon>Bacteria</taxon>
        <taxon>Thermotogati</taxon>
        <taxon>Deinococcota</taxon>
        <taxon>Deinococci</taxon>
        <taxon>Deinococcales</taxon>
        <taxon>Deinococcaceae</taxon>
        <taxon>Deinococcus</taxon>
    </lineage>
</organism>
<protein>
    <submittedName>
        <fullName evidence="1">Uncharacterized protein</fullName>
    </submittedName>
</protein>
<sequence>MIPQPSRIPNTRIWSMADLRAHVAQQGEMIVEAHYSHLTGWTARTAPRRAALSRTYLVSDRGERHTVTVSNNGNGLQFEVDGDFASPNLALTLLDTCTHLRLVSERVALPLSNPVTGTVLVQAGVGA</sequence>